<name>A0A1B0A788_GLOPL</name>
<proteinExistence type="predicted"/>
<dbReference type="EnsemblMetazoa" id="GPAI036440-RA">
    <property type="protein sequence ID" value="GPAI036440-PA"/>
    <property type="gene ID" value="GPAI036440"/>
</dbReference>
<reference evidence="2" key="2">
    <citation type="submission" date="2020-05" db="UniProtKB">
        <authorList>
            <consortium name="EnsemblMetazoa"/>
        </authorList>
    </citation>
    <scope>IDENTIFICATION</scope>
    <source>
        <strain evidence="2">IAEA</strain>
    </source>
</reference>
<accession>A0A1B0A788</accession>
<dbReference type="VEuPathDB" id="VectorBase:GPAI036440"/>
<dbReference type="Proteomes" id="UP000092445">
    <property type="component" value="Unassembled WGS sequence"/>
</dbReference>
<evidence type="ECO:0000259" key="1">
    <source>
        <dbReference type="PROSITE" id="PS00028"/>
    </source>
</evidence>
<feature type="domain" description="C2H2-type" evidence="1">
    <location>
        <begin position="30"/>
        <end position="51"/>
    </location>
</feature>
<dbReference type="STRING" id="7398.A0A1B0A788"/>
<dbReference type="AlphaFoldDB" id="A0A1B0A788"/>
<evidence type="ECO:0000313" key="2">
    <source>
        <dbReference type="EnsemblMetazoa" id="GPAI036440-PA"/>
    </source>
</evidence>
<protein>
    <recommendedName>
        <fullName evidence="1">C2H2-type domain-containing protein</fullName>
    </recommendedName>
</protein>
<reference evidence="3" key="1">
    <citation type="submission" date="2014-03" db="EMBL/GenBank/DDBJ databases">
        <authorList>
            <person name="Aksoy S."/>
            <person name="Warren W."/>
            <person name="Wilson R.K."/>
        </authorList>
    </citation>
    <scope>NUCLEOTIDE SEQUENCE [LARGE SCALE GENOMIC DNA]</scope>
    <source>
        <strain evidence="3">IAEA</strain>
    </source>
</reference>
<sequence length="109" mass="12542">MHPCTFYNLAFNLSADLFKDIWEVHKERKCAICYKRLSVHCRLKSHMKRVHGIKVTAIMALIDFVRTKESGDDNKNLPTSDGIDLEKGIPFVISFGFGYNSESIEINLY</sequence>
<keyword evidence="3" id="KW-1185">Reference proteome</keyword>
<evidence type="ECO:0000313" key="3">
    <source>
        <dbReference type="Proteomes" id="UP000092445"/>
    </source>
</evidence>
<dbReference type="PROSITE" id="PS00028">
    <property type="entry name" value="ZINC_FINGER_C2H2_1"/>
    <property type="match status" value="1"/>
</dbReference>
<organism evidence="2 3">
    <name type="scientific">Glossina pallidipes</name>
    <name type="common">Tsetse fly</name>
    <dbReference type="NCBI Taxonomy" id="7398"/>
    <lineage>
        <taxon>Eukaryota</taxon>
        <taxon>Metazoa</taxon>
        <taxon>Ecdysozoa</taxon>
        <taxon>Arthropoda</taxon>
        <taxon>Hexapoda</taxon>
        <taxon>Insecta</taxon>
        <taxon>Pterygota</taxon>
        <taxon>Neoptera</taxon>
        <taxon>Endopterygota</taxon>
        <taxon>Diptera</taxon>
        <taxon>Brachycera</taxon>
        <taxon>Muscomorpha</taxon>
        <taxon>Hippoboscoidea</taxon>
        <taxon>Glossinidae</taxon>
        <taxon>Glossina</taxon>
    </lineage>
</organism>
<dbReference type="InterPro" id="IPR013087">
    <property type="entry name" value="Znf_C2H2_type"/>
</dbReference>